<dbReference type="InterPro" id="IPR050469">
    <property type="entry name" value="Diguanylate_Cyclase"/>
</dbReference>
<gene>
    <name evidence="5" type="ORF">EDC30_101241</name>
</gene>
<evidence type="ECO:0000256" key="3">
    <source>
        <dbReference type="SAM" id="Phobius"/>
    </source>
</evidence>
<reference evidence="5 6" key="1">
    <citation type="submission" date="2019-03" db="EMBL/GenBank/DDBJ databases">
        <title>Genomic Encyclopedia of Type Strains, Phase IV (KMG-IV): sequencing the most valuable type-strain genomes for metagenomic binning, comparative biology and taxonomic classification.</title>
        <authorList>
            <person name="Goeker M."/>
        </authorList>
    </citation>
    <scope>NUCLEOTIDE SEQUENCE [LARGE SCALE GENOMIC DNA]</scope>
    <source>
        <strain evidence="5 6">DSM 7445</strain>
    </source>
</reference>
<keyword evidence="3" id="KW-0812">Transmembrane</keyword>
<evidence type="ECO:0000259" key="4">
    <source>
        <dbReference type="PROSITE" id="PS50887"/>
    </source>
</evidence>
<dbReference type="SMART" id="SM00065">
    <property type="entry name" value="GAF"/>
    <property type="match status" value="1"/>
</dbReference>
<evidence type="ECO:0000313" key="6">
    <source>
        <dbReference type="Proteomes" id="UP000295382"/>
    </source>
</evidence>
<sequence length="558" mass="62744">MVVEKRLRLGGITILVIMLLTTIVPFQMMSWLRSTQEEITKVQESSHTLENLLSLMKDVETGQRGFIITGKEAFLEPYYAAQSQIADAKAELSALSRNSGQQLQAHERIRKLVDLRVEEATNNIELRRADGFAAAEPAVTRATGKAYMDELRQLIGQELEFNQQHIQLLVKELGQRNRIATNTELIVTLVNFVLLSLVFIFMFRLLRERQATATQLQKTGEERALGMTALEHRNQEISTISQMAQALDSTQSVKETFEVIALYCAKLLPQTSGTLYLFRNSRDLLEMEAQWGTSTCSRQTIEPAQCWGLRRGQPHHTSNTQDLCCAHYDISADAKRHFCIPLSARGEVLGLMYIESPPSTQEEADRLEMLAIAVSEQISLAVANARLREVLRQQSIIDPLTGLYNRRYLDETLKRELARAVRHNKPIALIELDIDHFKKVNDTYGHDAGDLVLSLVSSELKAGIRESDLACRFGGEELVVILPECNREAALERAEKLRQAISRLDILHNGQHIGNVTASFGVAAYPEHGSEPEHLFRCADQALYSAKRNGRNRVEVAG</sequence>
<evidence type="ECO:0000313" key="5">
    <source>
        <dbReference type="EMBL" id="TCS39286.1"/>
    </source>
</evidence>
<dbReference type="SUPFAM" id="SSF55073">
    <property type="entry name" value="Nucleotide cyclase"/>
    <property type="match status" value="1"/>
</dbReference>
<dbReference type="PANTHER" id="PTHR45138">
    <property type="entry name" value="REGULATORY COMPONENTS OF SENSORY TRANSDUCTION SYSTEM"/>
    <property type="match status" value="1"/>
</dbReference>
<dbReference type="EC" id="2.7.7.65" evidence="1"/>
<dbReference type="PANTHER" id="PTHR45138:SF9">
    <property type="entry name" value="DIGUANYLATE CYCLASE DGCM-RELATED"/>
    <property type="match status" value="1"/>
</dbReference>
<dbReference type="Gene3D" id="3.30.450.40">
    <property type="match status" value="1"/>
</dbReference>
<keyword evidence="3" id="KW-0472">Membrane</keyword>
<comment type="catalytic activity">
    <reaction evidence="2">
        <text>2 GTP = 3',3'-c-di-GMP + 2 diphosphate</text>
        <dbReference type="Rhea" id="RHEA:24898"/>
        <dbReference type="ChEBI" id="CHEBI:33019"/>
        <dbReference type="ChEBI" id="CHEBI:37565"/>
        <dbReference type="ChEBI" id="CHEBI:58805"/>
        <dbReference type="EC" id="2.7.7.65"/>
    </reaction>
</comment>
<dbReference type="InterPro" id="IPR000160">
    <property type="entry name" value="GGDEF_dom"/>
</dbReference>
<dbReference type="SUPFAM" id="SSF55781">
    <property type="entry name" value="GAF domain-like"/>
    <property type="match status" value="1"/>
</dbReference>
<organism evidence="5 6">
    <name type="scientific">Paucimonas lemoignei</name>
    <name type="common">Pseudomonas lemoignei</name>
    <dbReference type="NCBI Taxonomy" id="29443"/>
    <lineage>
        <taxon>Bacteria</taxon>
        <taxon>Pseudomonadati</taxon>
        <taxon>Pseudomonadota</taxon>
        <taxon>Betaproteobacteria</taxon>
        <taxon>Burkholderiales</taxon>
        <taxon>Burkholderiaceae</taxon>
        <taxon>Paucimonas</taxon>
    </lineage>
</organism>
<dbReference type="InterPro" id="IPR003018">
    <property type="entry name" value="GAF"/>
</dbReference>
<proteinExistence type="predicted"/>
<keyword evidence="6" id="KW-1185">Reference proteome</keyword>
<dbReference type="AlphaFoldDB" id="A0A4R3I0Q1"/>
<dbReference type="Pfam" id="PF05227">
    <property type="entry name" value="CHASE3"/>
    <property type="match status" value="1"/>
</dbReference>
<dbReference type="GO" id="GO:0043709">
    <property type="term" value="P:cell adhesion involved in single-species biofilm formation"/>
    <property type="evidence" value="ECO:0007669"/>
    <property type="project" value="TreeGrafter"/>
</dbReference>
<protein>
    <recommendedName>
        <fullName evidence="1">diguanylate cyclase</fullName>
        <ecNumber evidence="1">2.7.7.65</ecNumber>
    </recommendedName>
</protein>
<feature type="domain" description="GGDEF" evidence="4">
    <location>
        <begin position="425"/>
        <end position="558"/>
    </location>
</feature>
<dbReference type="CDD" id="cd01949">
    <property type="entry name" value="GGDEF"/>
    <property type="match status" value="1"/>
</dbReference>
<name>A0A4R3I0Q1_PAULE</name>
<dbReference type="InterPro" id="IPR029016">
    <property type="entry name" value="GAF-like_dom_sf"/>
</dbReference>
<accession>A0A4R3I0Q1</accession>
<dbReference type="EMBL" id="SLZQ01000001">
    <property type="protein sequence ID" value="TCS39286.1"/>
    <property type="molecule type" value="Genomic_DNA"/>
</dbReference>
<dbReference type="Gene3D" id="3.30.70.270">
    <property type="match status" value="1"/>
</dbReference>
<feature type="transmembrane region" description="Helical" evidence="3">
    <location>
        <begin position="12"/>
        <end position="32"/>
    </location>
</feature>
<comment type="caution">
    <text evidence="5">The sequence shown here is derived from an EMBL/GenBank/DDBJ whole genome shotgun (WGS) entry which is preliminary data.</text>
</comment>
<evidence type="ECO:0000256" key="1">
    <source>
        <dbReference type="ARBA" id="ARBA00012528"/>
    </source>
</evidence>
<dbReference type="InterPro" id="IPR043128">
    <property type="entry name" value="Rev_trsase/Diguanyl_cyclase"/>
</dbReference>
<dbReference type="OrthoDB" id="9813903at2"/>
<dbReference type="NCBIfam" id="TIGR00254">
    <property type="entry name" value="GGDEF"/>
    <property type="match status" value="1"/>
</dbReference>
<dbReference type="FunFam" id="3.30.70.270:FF:000001">
    <property type="entry name" value="Diguanylate cyclase domain protein"/>
    <property type="match status" value="1"/>
</dbReference>
<keyword evidence="3" id="KW-1133">Transmembrane helix</keyword>
<dbReference type="Pfam" id="PF01590">
    <property type="entry name" value="GAF"/>
    <property type="match status" value="1"/>
</dbReference>
<dbReference type="SMART" id="SM00267">
    <property type="entry name" value="GGDEF"/>
    <property type="match status" value="1"/>
</dbReference>
<dbReference type="GO" id="GO:0052621">
    <property type="term" value="F:diguanylate cyclase activity"/>
    <property type="evidence" value="ECO:0007669"/>
    <property type="project" value="UniProtKB-EC"/>
</dbReference>
<dbReference type="PROSITE" id="PS50887">
    <property type="entry name" value="GGDEF"/>
    <property type="match status" value="1"/>
</dbReference>
<dbReference type="Proteomes" id="UP000295382">
    <property type="component" value="Unassembled WGS sequence"/>
</dbReference>
<dbReference type="InterPro" id="IPR007891">
    <property type="entry name" value="CHASE3"/>
</dbReference>
<evidence type="ECO:0000256" key="2">
    <source>
        <dbReference type="ARBA" id="ARBA00034247"/>
    </source>
</evidence>
<dbReference type="InterPro" id="IPR029787">
    <property type="entry name" value="Nucleotide_cyclase"/>
</dbReference>
<feature type="transmembrane region" description="Helical" evidence="3">
    <location>
        <begin position="185"/>
        <end position="206"/>
    </location>
</feature>
<dbReference type="GO" id="GO:0005886">
    <property type="term" value="C:plasma membrane"/>
    <property type="evidence" value="ECO:0007669"/>
    <property type="project" value="TreeGrafter"/>
</dbReference>
<dbReference type="Pfam" id="PF00990">
    <property type="entry name" value="GGDEF"/>
    <property type="match status" value="1"/>
</dbReference>
<dbReference type="GO" id="GO:1902201">
    <property type="term" value="P:negative regulation of bacterial-type flagellum-dependent cell motility"/>
    <property type="evidence" value="ECO:0007669"/>
    <property type="project" value="TreeGrafter"/>
</dbReference>
<dbReference type="CDD" id="cd19410">
    <property type="entry name" value="HK9-like_sensor"/>
    <property type="match status" value="1"/>
</dbReference>